<dbReference type="SUPFAM" id="SSF63380">
    <property type="entry name" value="Riboflavin synthase domain-like"/>
    <property type="match status" value="2"/>
</dbReference>
<dbReference type="PIRSF" id="PIRSF000498">
    <property type="entry name" value="Riboflavin_syn_A"/>
    <property type="match status" value="1"/>
</dbReference>
<dbReference type="InterPro" id="IPR026017">
    <property type="entry name" value="Lumazine-bd_dom"/>
</dbReference>
<feature type="domain" description="Lumazine-binding" evidence="12">
    <location>
        <begin position="1"/>
        <end position="97"/>
    </location>
</feature>
<dbReference type="EMBL" id="AZDA01000054">
    <property type="protein sequence ID" value="KRK37189.1"/>
    <property type="molecule type" value="Genomic_DNA"/>
</dbReference>
<feature type="repeat" description="Lumazine-binding" evidence="11">
    <location>
        <begin position="98"/>
        <end position="194"/>
    </location>
</feature>
<keyword evidence="9" id="KW-0677">Repeat</keyword>
<dbReference type="PANTHER" id="PTHR21098:SF0">
    <property type="entry name" value="RIBOFLAVIN SYNTHASE"/>
    <property type="match status" value="1"/>
</dbReference>
<evidence type="ECO:0000259" key="12">
    <source>
        <dbReference type="PROSITE" id="PS51177"/>
    </source>
</evidence>
<dbReference type="STRING" id="1423726.FC07_GL002905"/>
<dbReference type="FunFam" id="2.40.30.20:FF:000004">
    <property type="entry name" value="Riboflavin synthase, alpha subunit"/>
    <property type="match status" value="1"/>
</dbReference>
<reference evidence="13 14" key="1">
    <citation type="journal article" date="2015" name="Genome Announc.">
        <title>Expanding the biotechnology potential of lactobacilli through comparative genomics of 213 strains and associated genera.</title>
        <authorList>
            <person name="Sun Z."/>
            <person name="Harris H.M."/>
            <person name="McCann A."/>
            <person name="Guo C."/>
            <person name="Argimon S."/>
            <person name="Zhang W."/>
            <person name="Yang X."/>
            <person name="Jeffery I.B."/>
            <person name="Cooney J.C."/>
            <person name="Kagawa T.F."/>
            <person name="Liu W."/>
            <person name="Song Y."/>
            <person name="Salvetti E."/>
            <person name="Wrobel A."/>
            <person name="Rasinkangas P."/>
            <person name="Parkhill J."/>
            <person name="Rea M.C."/>
            <person name="O'Sullivan O."/>
            <person name="Ritari J."/>
            <person name="Douillard F.P."/>
            <person name="Paul Ross R."/>
            <person name="Yang R."/>
            <person name="Briner A.E."/>
            <person name="Felis G.E."/>
            <person name="de Vos W.M."/>
            <person name="Barrangou R."/>
            <person name="Klaenhammer T.R."/>
            <person name="Caufield P.W."/>
            <person name="Cui Y."/>
            <person name="Zhang H."/>
            <person name="O'Toole P.W."/>
        </authorList>
    </citation>
    <scope>NUCLEOTIDE SEQUENCE [LARGE SCALE GENOMIC DNA]</scope>
    <source>
        <strain evidence="13 14">DSM 20003</strain>
    </source>
</reference>
<evidence type="ECO:0000256" key="2">
    <source>
        <dbReference type="ARBA" id="ARBA00002803"/>
    </source>
</evidence>
<protein>
    <recommendedName>
        <fullName evidence="6 10">Riboflavin synthase</fullName>
        <ecNumber evidence="5 10">2.5.1.9</ecNumber>
    </recommendedName>
</protein>
<evidence type="ECO:0000256" key="3">
    <source>
        <dbReference type="ARBA" id="ARBA00004887"/>
    </source>
</evidence>
<dbReference type="AlphaFoldDB" id="A0A0R1GT41"/>
<evidence type="ECO:0000256" key="6">
    <source>
        <dbReference type="ARBA" id="ARBA00013950"/>
    </source>
</evidence>
<sequence length="203" mass="22164">MFSGIIGGIGKIRQVQTQGQAIRLSLQAPAALITDMKIGDSLAVNGVCLTAIALNGREFAADVMPESFRRTNLAQLRPNDPVNLERALPANGRFEGHVVQGHVDGVGRLRRRWQEQTALWLSIGYDSQLAPQIVSKGAIALDGVSLTVVRATGSELTVSMIPHSQEETILQTKKVGQLINIETDILGKYMAQLVQQHYWEQQA</sequence>
<keyword evidence="8" id="KW-0808">Transferase</keyword>
<dbReference type="CDD" id="cd00402">
    <property type="entry name" value="Riboflavin_synthase_like"/>
    <property type="match status" value="1"/>
</dbReference>
<dbReference type="RefSeq" id="WP_057904552.1">
    <property type="nucleotide sequence ID" value="NZ_AZDA01000054.1"/>
</dbReference>
<feature type="repeat" description="Lumazine-binding" evidence="11">
    <location>
        <begin position="1"/>
        <end position="97"/>
    </location>
</feature>
<dbReference type="PROSITE" id="PS51177">
    <property type="entry name" value="LUMAZINE_BIND"/>
    <property type="match status" value="2"/>
</dbReference>
<evidence type="ECO:0000256" key="10">
    <source>
        <dbReference type="NCBIfam" id="TIGR00187"/>
    </source>
</evidence>
<evidence type="ECO:0000256" key="7">
    <source>
        <dbReference type="ARBA" id="ARBA00022619"/>
    </source>
</evidence>
<dbReference type="InterPro" id="IPR023366">
    <property type="entry name" value="ATP_synth_asu-like_sf"/>
</dbReference>
<proteinExistence type="predicted"/>
<comment type="subunit">
    <text evidence="4">Homotrimer.</text>
</comment>
<comment type="pathway">
    <text evidence="3">Cofactor biosynthesis; riboflavin biosynthesis; riboflavin from 2-hydroxy-3-oxobutyl phosphate and 5-amino-6-(D-ribitylamino)uracil: step 2/2.</text>
</comment>
<evidence type="ECO:0000313" key="14">
    <source>
        <dbReference type="Proteomes" id="UP000051461"/>
    </source>
</evidence>
<dbReference type="GO" id="GO:0009231">
    <property type="term" value="P:riboflavin biosynthetic process"/>
    <property type="evidence" value="ECO:0007669"/>
    <property type="project" value="UniProtKB-KW"/>
</dbReference>
<evidence type="ECO:0000256" key="1">
    <source>
        <dbReference type="ARBA" id="ARBA00000968"/>
    </source>
</evidence>
<dbReference type="OrthoDB" id="9788537at2"/>
<evidence type="ECO:0000256" key="5">
    <source>
        <dbReference type="ARBA" id="ARBA00012827"/>
    </source>
</evidence>
<dbReference type="InterPro" id="IPR001783">
    <property type="entry name" value="Lumazine-bd"/>
</dbReference>
<dbReference type="InterPro" id="IPR017938">
    <property type="entry name" value="Riboflavin_synthase-like_b-brl"/>
</dbReference>
<dbReference type="PANTHER" id="PTHR21098">
    <property type="entry name" value="RIBOFLAVIN SYNTHASE ALPHA CHAIN"/>
    <property type="match status" value="1"/>
</dbReference>
<organism evidence="13 14">
    <name type="scientific">Loigolactobacillus bifermentans DSM 20003</name>
    <dbReference type="NCBI Taxonomy" id="1423726"/>
    <lineage>
        <taxon>Bacteria</taxon>
        <taxon>Bacillati</taxon>
        <taxon>Bacillota</taxon>
        <taxon>Bacilli</taxon>
        <taxon>Lactobacillales</taxon>
        <taxon>Lactobacillaceae</taxon>
        <taxon>Loigolactobacillus</taxon>
    </lineage>
</organism>
<accession>A0A0R1GT41</accession>
<dbReference type="NCBIfam" id="TIGR00187">
    <property type="entry name" value="ribE"/>
    <property type="match status" value="1"/>
</dbReference>
<comment type="caution">
    <text evidence="13">The sequence shown here is derived from an EMBL/GenBank/DDBJ whole genome shotgun (WGS) entry which is preliminary data.</text>
</comment>
<dbReference type="Pfam" id="PF00677">
    <property type="entry name" value="Lum_binding"/>
    <property type="match status" value="2"/>
</dbReference>
<feature type="domain" description="Lumazine-binding" evidence="12">
    <location>
        <begin position="98"/>
        <end position="194"/>
    </location>
</feature>
<name>A0A0R1GT41_9LACO</name>
<dbReference type="PATRIC" id="fig|1423726.3.peg.3017"/>
<evidence type="ECO:0000313" key="13">
    <source>
        <dbReference type="EMBL" id="KRK37189.1"/>
    </source>
</evidence>
<evidence type="ECO:0000256" key="9">
    <source>
        <dbReference type="ARBA" id="ARBA00022737"/>
    </source>
</evidence>
<dbReference type="Proteomes" id="UP000051461">
    <property type="component" value="Unassembled WGS sequence"/>
</dbReference>
<dbReference type="EC" id="2.5.1.9" evidence="5 10"/>
<dbReference type="NCBIfam" id="NF006767">
    <property type="entry name" value="PRK09289.1"/>
    <property type="match status" value="1"/>
</dbReference>
<dbReference type="FunFam" id="2.40.30.20:FF:000003">
    <property type="entry name" value="Riboflavin synthase, alpha subunit"/>
    <property type="match status" value="1"/>
</dbReference>
<evidence type="ECO:0000256" key="8">
    <source>
        <dbReference type="ARBA" id="ARBA00022679"/>
    </source>
</evidence>
<dbReference type="GO" id="GO:0004746">
    <property type="term" value="F:riboflavin synthase activity"/>
    <property type="evidence" value="ECO:0007669"/>
    <property type="project" value="UniProtKB-UniRule"/>
</dbReference>
<comment type="function">
    <text evidence="2">Catalyzes the dismutation of two molecules of 6,7-dimethyl-8-ribityllumazine, resulting in the formation of riboflavin and 5-amino-6-(D-ribitylamino)uracil.</text>
</comment>
<dbReference type="Gene3D" id="2.40.30.20">
    <property type="match status" value="2"/>
</dbReference>
<keyword evidence="7" id="KW-0686">Riboflavin biosynthesis</keyword>
<evidence type="ECO:0000256" key="11">
    <source>
        <dbReference type="PROSITE-ProRule" id="PRU00524"/>
    </source>
</evidence>
<evidence type="ECO:0000256" key="4">
    <source>
        <dbReference type="ARBA" id="ARBA00011233"/>
    </source>
</evidence>
<comment type="catalytic activity">
    <reaction evidence="1">
        <text>2 6,7-dimethyl-8-(1-D-ribityl)lumazine + H(+) = 5-amino-6-(D-ribitylamino)uracil + riboflavin</text>
        <dbReference type="Rhea" id="RHEA:20772"/>
        <dbReference type="ChEBI" id="CHEBI:15378"/>
        <dbReference type="ChEBI" id="CHEBI:15934"/>
        <dbReference type="ChEBI" id="CHEBI:57986"/>
        <dbReference type="ChEBI" id="CHEBI:58201"/>
        <dbReference type="EC" id="2.5.1.9"/>
    </reaction>
</comment>
<keyword evidence="14" id="KW-1185">Reference proteome</keyword>
<gene>
    <name evidence="13" type="ORF">FC07_GL002905</name>
</gene>